<name>A0A0L0MK47_9BURK</name>
<evidence type="ECO:0000313" key="2">
    <source>
        <dbReference type="Proteomes" id="UP000036959"/>
    </source>
</evidence>
<accession>A0A0L0MK47</accession>
<evidence type="ECO:0000313" key="1">
    <source>
        <dbReference type="EMBL" id="KND62394.1"/>
    </source>
</evidence>
<sequence length="107" mass="12014">MPDDSAQWRVFDYEGFEIHVLPQLKATPEHAAPRDSDRYVYIGHVCRHGANAREPGEAVHFHADGDDAFKREEDAVDEARHIGRAIIDGTHPDLSVLPIVSHHHHPG</sequence>
<gene>
    <name evidence="1" type="ORF">BVER_01597c</name>
</gene>
<dbReference type="Proteomes" id="UP000036959">
    <property type="component" value="Unassembled WGS sequence"/>
</dbReference>
<dbReference type="PATRIC" id="fig|242163.4.peg.59"/>
<keyword evidence="2" id="KW-1185">Reference proteome</keyword>
<dbReference type="OrthoDB" id="8926335at2"/>
<organism evidence="1 2">
    <name type="scientific">Candidatus Burkholderia verschuerenii</name>
    <dbReference type="NCBI Taxonomy" id="242163"/>
    <lineage>
        <taxon>Bacteria</taxon>
        <taxon>Pseudomonadati</taxon>
        <taxon>Pseudomonadota</taxon>
        <taxon>Betaproteobacteria</taxon>
        <taxon>Burkholderiales</taxon>
        <taxon>Burkholderiaceae</taxon>
        <taxon>Burkholderia</taxon>
    </lineage>
</organism>
<protein>
    <submittedName>
        <fullName evidence="1">Uncharacterized protein</fullName>
    </submittedName>
</protein>
<dbReference type="AlphaFoldDB" id="A0A0L0MK47"/>
<dbReference type="EMBL" id="LFJJ01000001">
    <property type="protein sequence ID" value="KND62394.1"/>
    <property type="molecule type" value="Genomic_DNA"/>
</dbReference>
<dbReference type="RefSeq" id="WP_050451406.1">
    <property type="nucleotide sequence ID" value="NZ_LFJJ01000001.1"/>
</dbReference>
<proteinExistence type="predicted"/>
<reference evidence="2" key="1">
    <citation type="submission" date="2015-06" db="EMBL/GenBank/DDBJ databases">
        <title>Comparative genomics of Burkholderia leaf nodule symbionts.</title>
        <authorList>
            <person name="Carlier A."/>
            <person name="Eberl L."/>
            <person name="Pinto-Carbo M."/>
        </authorList>
    </citation>
    <scope>NUCLEOTIDE SEQUENCE [LARGE SCALE GENOMIC DNA]</scope>
    <source>
        <strain evidence="2">UZHbot4</strain>
    </source>
</reference>
<comment type="caution">
    <text evidence="1">The sequence shown here is derived from an EMBL/GenBank/DDBJ whole genome shotgun (WGS) entry which is preliminary data.</text>
</comment>